<keyword evidence="4" id="KW-1185">Reference proteome</keyword>
<dbReference type="Proteomes" id="UP001256547">
    <property type="component" value="Unassembled WGS sequence"/>
</dbReference>
<comment type="caution">
    <text evidence="2">The sequence shown here is derived from an EMBL/GenBank/DDBJ whole genome shotgun (WGS) entry which is preliminary data.</text>
</comment>
<evidence type="ECO:0000313" key="4">
    <source>
        <dbReference type="Proteomes" id="UP001256547"/>
    </source>
</evidence>
<sequence>MALTDRKRKDRPKVDRMVETPRIVSENNNTPVNDNNEHRIKKEWTAKDRKTIKIDPDIKSLIEIFSDFDGTKEYNTIRQMAEFYLEKNYDERAQRIITNIQKNKFIK</sequence>
<organism evidence="2 3">
    <name type="scientific">Enterococcus dongliensis</name>
    <dbReference type="NCBI Taxonomy" id="2559925"/>
    <lineage>
        <taxon>Bacteria</taxon>
        <taxon>Bacillati</taxon>
        <taxon>Bacillota</taxon>
        <taxon>Bacilli</taxon>
        <taxon>Lactobacillales</taxon>
        <taxon>Enterococcaceae</taxon>
        <taxon>Enterococcus</taxon>
    </lineage>
</organism>
<accession>A0AAW8TIP0</accession>
<name>A0AAW8TIP0_9ENTE</name>
<dbReference type="Proteomes" id="UP001245561">
    <property type="component" value="Unassembled WGS sequence"/>
</dbReference>
<protein>
    <submittedName>
        <fullName evidence="2">Uncharacterized protein</fullName>
    </submittedName>
</protein>
<dbReference type="AlphaFoldDB" id="A0AAW8TIP0"/>
<evidence type="ECO:0000313" key="2">
    <source>
        <dbReference type="EMBL" id="MDT2638156.1"/>
    </source>
</evidence>
<evidence type="ECO:0000313" key="1">
    <source>
        <dbReference type="EMBL" id="MDT2597329.1"/>
    </source>
</evidence>
<proteinExistence type="predicted"/>
<dbReference type="EMBL" id="JARPYR010000020">
    <property type="protein sequence ID" value="MDT2597329.1"/>
    <property type="molecule type" value="Genomic_DNA"/>
</dbReference>
<gene>
    <name evidence="2" type="ORF">P7D36_11695</name>
    <name evidence="1" type="ORF">P7D39_09990</name>
</gene>
<reference evidence="2 4" key="1">
    <citation type="submission" date="2023-03" db="EMBL/GenBank/DDBJ databases">
        <authorList>
            <person name="Shen W."/>
            <person name="Cai J."/>
        </authorList>
    </citation>
    <scope>NUCLEOTIDE SEQUENCE</scope>
    <source>
        <strain evidence="2">P55-2</strain>
        <strain evidence="1 4">P72-2</strain>
    </source>
</reference>
<dbReference type="EMBL" id="JARPYT010000019">
    <property type="protein sequence ID" value="MDT2638156.1"/>
    <property type="molecule type" value="Genomic_DNA"/>
</dbReference>
<dbReference type="RefSeq" id="WP_311800640.1">
    <property type="nucleotide sequence ID" value="NZ_JARPYR010000020.1"/>
</dbReference>
<evidence type="ECO:0000313" key="3">
    <source>
        <dbReference type="Proteomes" id="UP001245561"/>
    </source>
</evidence>